<keyword evidence="2" id="KW-1185">Reference proteome</keyword>
<gene>
    <name evidence="1" type="ORF">CCS01_31640</name>
</gene>
<sequence>MSGHGLIPAGVYGAGMVGAGDFMLNYTPMFMHMEDAYIGTTVVSPQTIVTTVPSKMKTTIGGRSTTEMYRIAPQTMDVQAQMLHGMVGVTNWLNLMVMVSYLNKSMTMTTFAGASGTTVLGNTGNSTSGFGDTNVMALVRLYQDGINHVHLNLGLSLPTGSTTETLTMLSPMNRYMTMRANYGMQLGTGTVDLLPGLTYTGHVGPWSWGAIWRSRAALDSNSEGYNWGTLEELSAWGGYTWIPGITTTARVLGGWRDYIHGADPKIFGLMPGSNPRFYGGKWIGLLGGIEIAGHYLGLGHTALAVEAGGPVYQNLNGPQLGQAWQVNVALGVKF</sequence>
<reference evidence="1 2" key="1">
    <citation type="journal article" date="2018" name="Arch. Microbiol.">
        <title>New insights into the metabolic potential of the phototrophic purple bacterium Rhodopila globiformis DSM 161(T) from its draft genome sequence and evidence for a vanadium-dependent nitrogenase.</title>
        <authorList>
            <person name="Imhoff J.F."/>
            <person name="Rahn T."/>
            <person name="Kunzel S."/>
            <person name="Neulinger S.C."/>
        </authorList>
    </citation>
    <scope>NUCLEOTIDE SEQUENCE [LARGE SCALE GENOMIC DNA]</scope>
    <source>
        <strain evidence="1 2">DSM 161</strain>
    </source>
</reference>
<protein>
    <recommendedName>
        <fullName evidence="3">Alpha-amylase</fullName>
    </recommendedName>
</protein>
<organism evidence="1 2">
    <name type="scientific">Rhodopila globiformis</name>
    <name type="common">Rhodopseudomonas globiformis</name>
    <dbReference type="NCBI Taxonomy" id="1071"/>
    <lineage>
        <taxon>Bacteria</taxon>
        <taxon>Pseudomonadati</taxon>
        <taxon>Pseudomonadota</taxon>
        <taxon>Alphaproteobacteria</taxon>
        <taxon>Acetobacterales</taxon>
        <taxon>Acetobacteraceae</taxon>
        <taxon>Rhodopila</taxon>
    </lineage>
</organism>
<comment type="caution">
    <text evidence="1">The sequence shown here is derived from an EMBL/GenBank/DDBJ whole genome shotgun (WGS) entry which is preliminary data.</text>
</comment>
<name>A0A2S6MU87_RHOGL</name>
<dbReference type="RefSeq" id="WP_104523279.1">
    <property type="nucleotide sequence ID" value="NZ_NHRY01000276.1"/>
</dbReference>
<dbReference type="OrthoDB" id="5450709at2"/>
<evidence type="ECO:0000313" key="2">
    <source>
        <dbReference type="Proteomes" id="UP000239724"/>
    </source>
</evidence>
<evidence type="ECO:0000313" key="1">
    <source>
        <dbReference type="EMBL" id="PPQ25921.1"/>
    </source>
</evidence>
<dbReference type="AlphaFoldDB" id="A0A2S6MU87"/>
<dbReference type="EMBL" id="NHRY01000276">
    <property type="protein sequence ID" value="PPQ25921.1"/>
    <property type="molecule type" value="Genomic_DNA"/>
</dbReference>
<evidence type="ECO:0008006" key="3">
    <source>
        <dbReference type="Google" id="ProtNLM"/>
    </source>
</evidence>
<proteinExistence type="predicted"/>
<accession>A0A2S6MU87</accession>
<dbReference type="Proteomes" id="UP000239724">
    <property type="component" value="Unassembled WGS sequence"/>
</dbReference>